<evidence type="ECO:0000313" key="6">
    <source>
        <dbReference type="EMBL" id="MBD1548694.1"/>
    </source>
</evidence>
<dbReference type="SUPFAM" id="SSF53850">
    <property type="entry name" value="Periplasmic binding protein-like II"/>
    <property type="match status" value="1"/>
</dbReference>
<evidence type="ECO:0000256" key="4">
    <source>
        <dbReference type="ARBA" id="ARBA00023163"/>
    </source>
</evidence>
<dbReference type="InterPro" id="IPR058163">
    <property type="entry name" value="LysR-type_TF_proteobact-type"/>
</dbReference>
<reference evidence="6" key="1">
    <citation type="submission" date="2020-05" db="EMBL/GenBank/DDBJ databases">
        <title>Identification of trans-AT polyketide cluster in two marine bacteria, producers of a novel glutaramide-containing polyketide sesbanimide D and analogs.</title>
        <authorList>
            <person name="Kacar D."/>
            <person name="Rodriguez P."/>
            <person name="Canedo L."/>
            <person name="Gonzalez E."/>
            <person name="Galan B."/>
            <person name="De La Calle F."/>
            <person name="Garcia J.L."/>
        </authorList>
    </citation>
    <scope>NUCLEOTIDE SEQUENCE</scope>
    <source>
        <strain evidence="6">PHM038</strain>
    </source>
</reference>
<dbReference type="SUPFAM" id="SSF46785">
    <property type="entry name" value="Winged helix' DNA-binding domain"/>
    <property type="match status" value="1"/>
</dbReference>
<dbReference type="FunFam" id="1.10.10.10:FF:000001">
    <property type="entry name" value="LysR family transcriptional regulator"/>
    <property type="match status" value="1"/>
</dbReference>
<comment type="similarity">
    <text evidence="1">Belongs to the LysR transcriptional regulatory family.</text>
</comment>
<dbReference type="Gene3D" id="1.10.10.10">
    <property type="entry name" value="Winged helix-like DNA-binding domain superfamily/Winged helix DNA-binding domain"/>
    <property type="match status" value="1"/>
</dbReference>
<organism evidence="6 7">
    <name type="scientific">Roseibium aggregatum</name>
    <dbReference type="NCBI Taxonomy" id="187304"/>
    <lineage>
        <taxon>Bacteria</taxon>
        <taxon>Pseudomonadati</taxon>
        <taxon>Pseudomonadota</taxon>
        <taxon>Alphaproteobacteria</taxon>
        <taxon>Hyphomicrobiales</taxon>
        <taxon>Stappiaceae</taxon>
        <taxon>Roseibium</taxon>
    </lineage>
</organism>
<dbReference type="PROSITE" id="PS50931">
    <property type="entry name" value="HTH_LYSR"/>
    <property type="match status" value="1"/>
</dbReference>
<dbReference type="InterPro" id="IPR005119">
    <property type="entry name" value="LysR_subst-bd"/>
</dbReference>
<evidence type="ECO:0000313" key="7">
    <source>
        <dbReference type="Proteomes" id="UP000598467"/>
    </source>
</evidence>
<feature type="domain" description="HTH lysR-type" evidence="5">
    <location>
        <begin position="8"/>
        <end position="65"/>
    </location>
</feature>
<sequence>MNWAAIGFDWNQARAFLATAELGSLSAAAKALHLTQPTIGRQVAALEDALGVVLIERAGRSIVLTDAGRDLLPPLRMMAEAALQTGLTASARSEAIEGRVSISASDVMAAFVLPEILAELRVAAPGIEIEVIASNALSDLRRREADIAIRHVRPQHQDLVARLIREARANLYAAESLLERTGRPKSLKDLTGEVFVGIGNREDMVRFLNGLGLKVTAANIRFNSASGVVGWQMVRQGLGLGIMEEGVAERTPGIVRVLPTMAPVHFPVWLVTHRELNTSRRIRLVYDFLAEALSRTL</sequence>
<dbReference type="InterPro" id="IPR036388">
    <property type="entry name" value="WH-like_DNA-bd_sf"/>
</dbReference>
<name>A0A926SAB3_9HYPH</name>
<dbReference type="Pfam" id="PF03466">
    <property type="entry name" value="LysR_substrate"/>
    <property type="match status" value="1"/>
</dbReference>
<dbReference type="Gene3D" id="3.40.190.290">
    <property type="match status" value="1"/>
</dbReference>
<keyword evidence="3" id="KW-0238">DNA-binding</keyword>
<keyword evidence="4" id="KW-0804">Transcription</keyword>
<evidence type="ECO:0000256" key="1">
    <source>
        <dbReference type="ARBA" id="ARBA00009437"/>
    </source>
</evidence>
<proteinExistence type="inferred from homology"/>
<dbReference type="PRINTS" id="PR00039">
    <property type="entry name" value="HTHLYSR"/>
</dbReference>
<dbReference type="GO" id="GO:0006351">
    <property type="term" value="P:DNA-templated transcription"/>
    <property type="evidence" value="ECO:0007669"/>
    <property type="project" value="TreeGrafter"/>
</dbReference>
<dbReference type="RefSeq" id="WP_190293385.1">
    <property type="nucleotide sequence ID" value="NZ_JABFCZ010000025.1"/>
</dbReference>
<dbReference type="PANTHER" id="PTHR30537:SF3">
    <property type="entry name" value="TRANSCRIPTIONAL REGULATORY PROTEIN"/>
    <property type="match status" value="1"/>
</dbReference>
<dbReference type="GO" id="GO:0003700">
    <property type="term" value="F:DNA-binding transcription factor activity"/>
    <property type="evidence" value="ECO:0007669"/>
    <property type="project" value="InterPro"/>
</dbReference>
<accession>A0A926SAB3</accession>
<dbReference type="GO" id="GO:0043565">
    <property type="term" value="F:sequence-specific DNA binding"/>
    <property type="evidence" value="ECO:0007669"/>
    <property type="project" value="TreeGrafter"/>
</dbReference>
<dbReference type="AlphaFoldDB" id="A0A926SAB3"/>
<evidence type="ECO:0000256" key="2">
    <source>
        <dbReference type="ARBA" id="ARBA00023015"/>
    </source>
</evidence>
<dbReference type="InterPro" id="IPR036390">
    <property type="entry name" value="WH_DNA-bd_sf"/>
</dbReference>
<comment type="caution">
    <text evidence="6">The sequence shown here is derived from an EMBL/GenBank/DDBJ whole genome shotgun (WGS) entry which is preliminary data.</text>
</comment>
<keyword evidence="2" id="KW-0805">Transcription regulation</keyword>
<dbReference type="EMBL" id="JABFCZ010000025">
    <property type="protein sequence ID" value="MBD1548694.1"/>
    <property type="molecule type" value="Genomic_DNA"/>
</dbReference>
<protein>
    <submittedName>
        <fullName evidence="6">LysR family transcriptional regulator</fullName>
    </submittedName>
</protein>
<dbReference type="Pfam" id="PF00126">
    <property type="entry name" value="HTH_1"/>
    <property type="match status" value="1"/>
</dbReference>
<evidence type="ECO:0000256" key="3">
    <source>
        <dbReference type="ARBA" id="ARBA00023125"/>
    </source>
</evidence>
<gene>
    <name evidence="6" type="ORF">HK439_20710</name>
</gene>
<dbReference type="Proteomes" id="UP000598467">
    <property type="component" value="Unassembled WGS sequence"/>
</dbReference>
<dbReference type="InterPro" id="IPR000847">
    <property type="entry name" value="LysR_HTH_N"/>
</dbReference>
<dbReference type="PANTHER" id="PTHR30537">
    <property type="entry name" value="HTH-TYPE TRANSCRIPTIONAL REGULATOR"/>
    <property type="match status" value="1"/>
</dbReference>
<evidence type="ECO:0000259" key="5">
    <source>
        <dbReference type="PROSITE" id="PS50931"/>
    </source>
</evidence>